<dbReference type="AlphaFoldDB" id="A0A250VHF5"/>
<name>A0A250VHF5_STROL</name>
<accession>A0A250VHF5</accession>
<dbReference type="STRING" id="1963.AQJ27_22855"/>
<feature type="compositionally biased region" description="Low complexity" evidence="1">
    <location>
        <begin position="85"/>
        <end position="95"/>
    </location>
</feature>
<evidence type="ECO:0000313" key="2">
    <source>
        <dbReference type="EMBL" id="GAX53506.1"/>
    </source>
</evidence>
<feature type="region of interest" description="Disordered" evidence="1">
    <location>
        <begin position="81"/>
        <end position="106"/>
    </location>
</feature>
<organism evidence="2 3">
    <name type="scientific">Streptomyces olivochromogenes</name>
    <dbReference type="NCBI Taxonomy" id="1963"/>
    <lineage>
        <taxon>Bacteria</taxon>
        <taxon>Bacillati</taxon>
        <taxon>Actinomycetota</taxon>
        <taxon>Actinomycetes</taxon>
        <taxon>Kitasatosporales</taxon>
        <taxon>Streptomycetaceae</taxon>
        <taxon>Streptomyces</taxon>
    </lineage>
</organism>
<dbReference type="Proteomes" id="UP000217446">
    <property type="component" value="Unassembled WGS sequence"/>
</dbReference>
<proteinExistence type="predicted"/>
<dbReference type="EMBL" id="BDQI01000010">
    <property type="protein sequence ID" value="GAX53506.1"/>
    <property type="molecule type" value="Genomic_DNA"/>
</dbReference>
<reference evidence="3" key="1">
    <citation type="submission" date="2017-05" db="EMBL/GenBank/DDBJ databases">
        <title>Streptomyces olivochromogenes NBRC 3561 whole genome shotgun sequence.</title>
        <authorList>
            <person name="Dohra H."/>
            <person name="Kodani S."/>
        </authorList>
    </citation>
    <scope>NUCLEOTIDE SEQUENCE [LARGE SCALE GENOMIC DNA]</scope>
    <source>
        <strain evidence="3">NBRC 3561</strain>
    </source>
</reference>
<protein>
    <submittedName>
        <fullName evidence="2">6-phosphogluconate dehydrogenase</fullName>
    </submittedName>
</protein>
<evidence type="ECO:0000313" key="3">
    <source>
        <dbReference type="Proteomes" id="UP000217446"/>
    </source>
</evidence>
<comment type="caution">
    <text evidence="2">The sequence shown here is derived from an EMBL/GenBank/DDBJ whole genome shotgun (WGS) entry which is preliminary data.</text>
</comment>
<keyword evidence="3" id="KW-1185">Reference proteome</keyword>
<sequence length="106" mass="10832">MAGWATAHGIRYLDGAILAPTQVVGTAAATVPYSGAHEVHEAVRNTMAAVRGTGRCLGADPGRAAAYEVALLDLFTTSAASPVGRAPATTPASAPRSPPRRRRSPI</sequence>
<gene>
    <name evidence="2" type="ORF">SO3561_05034</name>
</gene>
<evidence type="ECO:0000256" key="1">
    <source>
        <dbReference type="SAM" id="MobiDB-lite"/>
    </source>
</evidence>